<dbReference type="PANTHER" id="PTHR22642:SF2">
    <property type="entry name" value="PROTEIN LONG AFTER FAR-RED 3"/>
    <property type="match status" value="1"/>
</dbReference>
<dbReference type="InterPro" id="IPR032466">
    <property type="entry name" value="Metal_Hydrolase"/>
</dbReference>
<evidence type="ECO:0000259" key="1">
    <source>
        <dbReference type="Pfam" id="PF07969"/>
    </source>
</evidence>
<protein>
    <submittedName>
        <fullName evidence="2">Amidohydrolase</fullName>
    </submittedName>
</protein>
<feature type="domain" description="Amidohydrolase 3" evidence="1">
    <location>
        <begin position="65"/>
        <end position="556"/>
    </location>
</feature>
<dbReference type="CDD" id="cd01300">
    <property type="entry name" value="YtcJ_like"/>
    <property type="match status" value="1"/>
</dbReference>
<proteinExistence type="predicted"/>
<organism evidence="2 3">
    <name type="scientific">Pseudaminobacter soli</name>
    <name type="common">ex Li et al. 2025</name>
    <dbReference type="NCBI Taxonomy" id="1295366"/>
    <lineage>
        <taxon>Bacteria</taxon>
        <taxon>Pseudomonadati</taxon>
        <taxon>Pseudomonadota</taxon>
        <taxon>Alphaproteobacteria</taxon>
        <taxon>Hyphomicrobiales</taxon>
        <taxon>Phyllobacteriaceae</taxon>
        <taxon>Pseudaminobacter</taxon>
    </lineage>
</organism>
<dbReference type="OrthoDB" id="9811399at2"/>
<sequence length="575" mass="63915">MRVLYDHRPSHSARSAFADLVLVNGRIYTGDPGLPWCQALAVARGRIVARGERADVEHLIDAQTKVMDLGGRFAMPGLYDMHTHPDLALAPRYAEDLDIGIVDPTPDQVRDAILAYAAKHPDREWIYGQYFVRYTFRQAGLVPGKEWLDTVMPDRPVALLDRMWGTMMVNSEALRRAGITNETPDPANGYLERDPVSGEPTGLLIDGAYALIHAAMPPTPVPVLRAAYRDGVHYQSARGVVSTKYVHVCESRLDALQSLDQTGELTLRVEAAISWQDDIFPVRRRWELLAGERHYYRSARLNANAVKFHFDGTVEPRSSYLMTPWDGGNTTWSGKLNLTPEHLADMIWDMDRQGIRVIAHCTGDGASDTFLDAVEEARRRPGGLGVRHQCAHSTILHGSNLKRFRDLNVTAEFSPVSWYPSKFVSGARSGYGPERLSRAYNIKGVLEAGGVAVIGTDWPVSPLDPWIALETMVTRANPWGEGEGQFGEPISLKQAIDVMTKNGAWSMGIEHEAGSLEVGKSADIIVLDRNLFEVEPQGNIHSTKVDLTFMQGQLVHDRLNENSDAVWHGEAPQLW</sequence>
<dbReference type="InterPro" id="IPR013108">
    <property type="entry name" value="Amidohydro_3"/>
</dbReference>
<dbReference type="RefSeq" id="WP_106722902.1">
    <property type="nucleotide sequence ID" value="NZ_PXYL01000002.1"/>
</dbReference>
<dbReference type="InterPro" id="IPR011059">
    <property type="entry name" value="Metal-dep_hydrolase_composite"/>
</dbReference>
<dbReference type="Gene3D" id="3.10.310.70">
    <property type="match status" value="1"/>
</dbReference>
<dbReference type="SUPFAM" id="SSF51556">
    <property type="entry name" value="Metallo-dependent hydrolases"/>
    <property type="match status" value="1"/>
</dbReference>
<comment type="caution">
    <text evidence="2">The sequence shown here is derived from an EMBL/GenBank/DDBJ whole genome shotgun (WGS) entry which is preliminary data.</text>
</comment>
<reference evidence="2 3" key="1">
    <citation type="submission" date="2018-03" db="EMBL/GenBank/DDBJ databases">
        <title>The draft genome of Mesorhizobium soli JCM 19897.</title>
        <authorList>
            <person name="Li L."/>
            <person name="Liu L."/>
            <person name="Liang L."/>
            <person name="Wang T."/>
            <person name="Zhang X."/>
        </authorList>
    </citation>
    <scope>NUCLEOTIDE SEQUENCE [LARGE SCALE GENOMIC DNA]</scope>
    <source>
        <strain evidence="2 3">JCM 19897</strain>
    </source>
</reference>
<keyword evidence="2" id="KW-0378">Hydrolase</keyword>
<dbReference type="GO" id="GO:0016810">
    <property type="term" value="F:hydrolase activity, acting on carbon-nitrogen (but not peptide) bonds"/>
    <property type="evidence" value="ECO:0007669"/>
    <property type="project" value="InterPro"/>
</dbReference>
<dbReference type="AlphaFoldDB" id="A0A2P7SKF7"/>
<evidence type="ECO:0000313" key="3">
    <source>
        <dbReference type="Proteomes" id="UP000240653"/>
    </source>
</evidence>
<dbReference type="Gene3D" id="2.30.40.10">
    <property type="entry name" value="Urease, subunit C, domain 1"/>
    <property type="match status" value="1"/>
</dbReference>
<accession>A0A2P7SKF7</accession>
<name>A0A2P7SKF7_9HYPH</name>
<evidence type="ECO:0000313" key="2">
    <source>
        <dbReference type="EMBL" id="PSJ62992.1"/>
    </source>
</evidence>
<dbReference type="Proteomes" id="UP000240653">
    <property type="component" value="Unassembled WGS sequence"/>
</dbReference>
<dbReference type="Gene3D" id="3.20.20.140">
    <property type="entry name" value="Metal-dependent hydrolases"/>
    <property type="match status" value="1"/>
</dbReference>
<dbReference type="InterPro" id="IPR033932">
    <property type="entry name" value="YtcJ-like"/>
</dbReference>
<gene>
    <name evidence="2" type="ORF">C7I85_05375</name>
</gene>
<dbReference type="Pfam" id="PF07969">
    <property type="entry name" value="Amidohydro_3"/>
    <property type="match status" value="1"/>
</dbReference>
<dbReference type="SUPFAM" id="SSF51338">
    <property type="entry name" value="Composite domain of metallo-dependent hydrolases"/>
    <property type="match status" value="1"/>
</dbReference>
<keyword evidence="3" id="KW-1185">Reference proteome</keyword>
<dbReference type="EMBL" id="PXYL01000002">
    <property type="protein sequence ID" value="PSJ62992.1"/>
    <property type="molecule type" value="Genomic_DNA"/>
</dbReference>
<dbReference type="PANTHER" id="PTHR22642">
    <property type="entry name" value="IMIDAZOLONEPROPIONASE"/>
    <property type="match status" value="1"/>
</dbReference>